<feature type="compositionally biased region" description="Basic and acidic residues" evidence="1">
    <location>
        <begin position="97"/>
        <end position="106"/>
    </location>
</feature>
<dbReference type="Proteomes" id="UP000828390">
    <property type="component" value="Unassembled WGS sequence"/>
</dbReference>
<reference evidence="2" key="2">
    <citation type="submission" date="2020-11" db="EMBL/GenBank/DDBJ databases">
        <authorList>
            <person name="McCartney M.A."/>
            <person name="Auch B."/>
            <person name="Kono T."/>
            <person name="Mallez S."/>
            <person name="Becker A."/>
            <person name="Gohl D.M."/>
            <person name="Silverstein K.A.T."/>
            <person name="Koren S."/>
            <person name="Bechman K.B."/>
            <person name="Herman A."/>
            <person name="Abrahante J.E."/>
            <person name="Garbe J."/>
        </authorList>
    </citation>
    <scope>NUCLEOTIDE SEQUENCE</scope>
    <source>
        <strain evidence="2">Duluth1</strain>
        <tissue evidence="2">Whole animal</tissue>
    </source>
</reference>
<name>A0A9D4DFW6_DREPO</name>
<dbReference type="AlphaFoldDB" id="A0A9D4DFW6"/>
<accession>A0A9D4DFW6</accession>
<sequence length="106" mass="11626">MWEMLCDTAPGVQNRNGTFNIMGGDINKYAQNIIPASDPGRASATPRFSRGQPGLHRESIKMFNTSGMNLESHLRTGNDRLGMVKIGTAPGTTRTAPSERRFTYVP</sequence>
<evidence type="ECO:0000313" key="2">
    <source>
        <dbReference type="EMBL" id="KAH3748078.1"/>
    </source>
</evidence>
<gene>
    <name evidence="2" type="ORF">DPMN_182515</name>
</gene>
<comment type="caution">
    <text evidence="2">The sequence shown here is derived from an EMBL/GenBank/DDBJ whole genome shotgun (WGS) entry which is preliminary data.</text>
</comment>
<proteinExistence type="predicted"/>
<organism evidence="2 3">
    <name type="scientific">Dreissena polymorpha</name>
    <name type="common">Zebra mussel</name>
    <name type="synonym">Mytilus polymorpha</name>
    <dbReference type="NCBI Taxonomy" id="45954"/>
    <lineage>
        <taxon>Eukaryota</taxon>
        <taxon>Metazoa</taxon>
        <taxon>Spiralia</taxon>
        <taxon>Lophotrochozoa</taxon>
        <taxon>Mollusca</taxon>
        <taxon>Bivalvia</taxon>
        <taxon>Autobranchia</taxon>
        <taxon>Heteroconchia</taxon>
        <taxon>Euheterodonta</taxon>
        <taxon>Imparidentia</taxon>
        <taxon>Neoheterodontei</taxon>
        <taxon>Myida</taxon>
        <taxon>Dreissenoidea</taxon>
        <taxon>Dreissenidae</taxon>
        <taxon>Dreissena</taxon>
    </lineage>
</organism>
<reference evidence="2" key="1">
    <citation type="journal article" date="2019" name="bioRxiv">
        <title>The Genome of the Zebra Mussel, Dreissena polymorpha: A Resource for Invasive Species Research.</title>
        <authorList>
            <person name="McCartney M.A."/>
            <person name="Auch B."/>
            <person name="Kono T."/>
            <person name="Mallez S."/>
            <person name="Zhang Y."/>
            <person name="Obille A."/>
            <person name="Becker A."/>
            <person name="Abrahante J.E."/>
            <person name="Garbe J."/>
            <person name="Badalamenti J.P."/>
            <person name="Herman A."/>
            <person name="Mangelson H."/>
            <person name="Liachko I."/>
            <person name="Sullivan S."/>
            <person name="Sone E.D."/>
            <person name="Koren S."/>
            <person name="Silverstein K.A.T."/>
            <person name="Beckman K.B."/>
            <person name="Gohl D.M."/>
        </authorList>
    </citation>
    <scope>NUCLEOTIDE SEQUENCE</scope>
    <source>
        <strain evidence="2">Duluth1</strain>
        <tissue evidence="2">Whole animal</tissue>
    </source>
</reference>
<keyword evidence="3" id="KW-1185">Reference proteome</keyword>
<evidence type="ECO:0000313" key="3">
    <source>
        <dbReference type="Proteomes" id="UP000828390"/>
    </source>
</evidence>
<feature type="region of interest" description="Disordered" evidence="1">
    <location>
        <begin position="87"/>
        <end position="106"/>
    </location>
</feature>
<evidence type="ECO:0000256" key="1">
    <source>
        <dbReference type="SAM" id="MobiDB-lite"/>
    </source>
</evidence>
<dbReference type="EMBL" id="JAIWYP010000010">
    <property type="protein sequence ID" value="KAH3748078.1"/>
    <property type="molecule type" value="Genomic_DNA"/>
</dbReference>
<protein>
    <submittedName>
        <fullName evidence="2">Uncharacterized protein</fullName>
    </submittedName>
</protein>